<reference evidence="2" key="2">
    <citation type="submission" date="2021-02" db="EMBL/GenBank/DDBJ databases">
        <authorList>
            <person name="Kimball J.A."/>
            <person name="Haas M.W."/>
            <person name="Macchietto M."/>
            <person name="Kono T."/>
            <person name="Duquette J."/>
            <person name="Shao M."/>
        </authorList>
    </citation>
    <scope>NUCLEOTIDE SEQUENCE</scope>
    <source>
        <tissue evidence="2">Fresh leaf tissue</tissue>
    </source>
</reference>
<dbReference type="Proteomes" id="UP000729402">
    <property type="component" value="Unassembled WGS sequence"/>
</dbReference>
<dbReference type="EMBL" id="JAAALK010000287">
    <property type="protein sequence ID" value="KAG8057057.1"/>
    <property type="molecule type" value="Genomic_DNA"/>
</dbReference>
<evidence type="ECO:0000256" key="1">
    <source>
        <dbReference type="SAM" id="MobiDB-lite"/>
    </source>
</evidence>
<evidence type="ECO:0000313" key="3">
    <source>
        <dbReference type="Proteomes" id="UP000729402"/>
    </source>
</evidence>
<proteinExistence type="predicted"/>
<sequence length="67" mass="7021">MDAYLEQAKKFDEDPEAPLPSAAADLKQEVAANPLGPLAGQLTFYIKSAIQALQAIDKICSAAASSN</sequence>
<dbReference type="OrthoDB" id="687730at2759"/>
<accession>A0A8J5RUT1</accession>
<feature type="region of interest" description="Disordered" evidence="1">
    <location>
        <begin position="1"/>
        <end position="21"/>
    </location>
</feature>
<dbReference type="AlphaFoldDB" id="A0A8J5RUT1"/>
<organism evidence="2 3">
    <name type="scientific">Zizania palustris</name>
    <name type="common">Northern wild rice</name>
    <dbReference type="NCBI Taxonomy" id="103762"/>
    <lineage>
        <taxon>Eukaryota</taxon>
        <taxon>Viridiplantae</taxon>
        <taxon>Streptophyta</taxon>
        <taxon>Embryophyta</taxon>
        <taxon>Tracheophyta</taxon>
        <taxon>Spermatophyta</taxon>
        <taxon>Magnoliopsida</taxon>
        <taxon>Liliopsida</taxon>
        <taxon>Poales</taxon>
        <taxon>Poaceae</taxon>
        <taxon>BOP clade</taxon>
        <taxon>Oryzoideae</taxon>
        <taxon>Oryzeae</taxon>
        <taxon>Zizaniinae</taxon>
        <taxon>Zizania</taxon>
    </lineage>
</organism>
<reference evidence="2" key="1">
    <citation type="journal article" date="2021" name="bioRxiv">
        <title>Whole Genome Assembly and Annotation of Northern Wild Rice, Zizania palustris L., Supports a Whole Genome Duplication in the Zizania Genus.</title>
        <authorList>
            <person name="Haas M."/>
            <person name="Kono T."/>
            <person name="Macchietto M."/>
            <person name="Millas R."/>
            <person name="McGilp L."/>
            <person name="Shao M."/>
            <person name="Duquette J."/>
            <person name="Hirsch C.N."/>
            <person name="Kimball J."/>
        </authorList>
    </citation>
    <scope>NUCLEOTIDE SEQUENCE</scope>
    <source>
        <tissue evidence="2">Fresh leaf tissue</tissue>
    </source>
</reference>
<protein>
    <submittedName>
        <fullName evidence="2">Uncharacterized protein</fullName>
    </submittedName>
</protein>
<name>A0A8J5RUT1_ZIZPA</name>
<comment type="caution">
    <text evidence="2">The sequence shown here is derived from an EMBL/GenBank/DDBJ whole genome shotgun (WGS) entry which is preliminary data.</text>
</comment>
<gene>
    <name evidence="2" type="ORF">GUJ93_ZPchr0002g23126</name>
</gene>
<evidence type="ECO:0000313" key="2">
    <source>
        <dbReference type="EMBL" id="KAG8057057.1"/>
    </source>
</evidence>
<keyword evidence="3" id="KW-1185">Reference proteome</keyword>